<reference evidence="2 3" key="1">
    <citation type="submission" date="2024-09" db="EMBL/GenBank/DDBJ databases">
        <authorList>
            <person name="Sun Q."/>
            <person name="Mori K."/>
        </authorList>
    </citation>
    <scope>NUCLEOTIDE SEQUENCE [LARGE SCALE GENOMIC DNA]</scope>
    <source>
        <strain evidence="2 3">CCM 8545</strain>
    </source>
</reference>
<dbReference type="InterPro" id="IPR016181">
    <property type="entry name" value="Acyl_CoA_acyltransferase"/>
</dbReference>
<dbReference type="EMBL" id="JBHLXE010000100">
    <property type="protein sequence ID" value="MFC0180295.1"/>
    <property type="molecule type" value="Genomic_DNA"/>
</dbReference>
<evidence type="ECO:0000313" key="2">
    <source>
        <dbReference type="EMBL" id="MFC0180295.1"/>
    </source>
</evidence>
<dbReference type="GO" id="GO:0016746">
    <property type="term" value="F:acyltransferase activity"/>
    <property type="evidence" value="ECO:0007669"/>
    <property type="project" value="UniProtKB-KW"/>
</dbReference>
<sequence length="152" mass="17734">MNKIYQWINDPFLITTDEKSIDYTAVHEYLNRSLWANGIDLETVKESIENSLCFSILLQGKQIGFARVVTDKVTFGYLCDVYILEPWQNQGLGRWLIKCILSHPLILKLRRVMLVTSSAPLFYEKAGFSPINRENFVWQINNPNIYQIKDKT</sequence>
<name>A0ABV6CDU6_9GAMM</name>
<gene>
    <name evidence="2" type="ORF">ACFFIT_09430</name>
</gene>
<dbReference type="PANTHER" id="PTHR43233">
    <property type="entry name" value="FAMILY N-ACETYLTRANSFERASE, PUTATIVE (AFU_ORTHOLOGUE AFUA_6G03350)-RELATED"/>
    <property type="match status" value="1"/>
</dbReference>
<accession>A0ABV6CDU6</accession>
<dbReference type="PROSITE" id="PS51186">
    <property type="entry name" value="GNAT"/>
    <property type="match status" value="1"/>
</dbReference>
<comment type="caution">
    <text evidence="2">The sequence shown here is derived from an EMBL/GenBank/DDBJ whole genome shotgun (WGS) entry which is preliminary data.</text>
</comment>
<dbReference type="PANTHER" id="PTHR43233:SF1">
    <property type="entry name" value="FAMILY N-ACETYLTRANSFERASE, PUTATIVE (AFU_ORTHOLOGUE AFUA_6G03350)-RELATED"/>
    <property type="match status" value="1"/>
</dbReference>
<protein>
    <submittedName>
        <fullName evidence="2">GNAT family N-acetyltransferase</fullName>
        <ecNumber evidence="2">2.3.-.-</ecNumber>
    </submittedName>
</protein>
<keyword evidence="2" id="KW-0808">Transferase</keyword>
<dbReference type="InterPro" id="IPR053144">
    <property type="entry name" value="Acetyltransferase_Butenolide"/>
</dbReference>
<dbReference type="Proteomes" id="UP001589758">
    <property type="component" value="Unassembled WGS sequence"/>
</dbReference>
<dbReference type="CDD" id="cd04301">
    <property type="entry name" value="NAT_SF"/>
    <property type="match status" value="1"/>
</dbReference>
<organism evidence="2 3">
    <name type="scientific">Thorsellia kenyensis</name>
    <dbReference type="NCBI Taxonomy" id="1549888"/>
    <lineage>
        <taxon>Bacteria</taxon>
        <taxon>Pseudomonadati</taxon>
        <taxon>Pseudomonadota</taxon>
        <taxon>Gammaproteobacteria</taxon>
        <taxon>Enterobacterales</taxon>
        <taxon>Thorselliaceae</taxon>
        <taxon>Thorsellia</taxon>
    </lineage>
</organism>
<dbReference type="EC" id="2.3.-.-" evidence="2"/>
<dbReference type="Gene3D" id="3.40.630.30">
    <property type="match status" value="1"/>
</dbReference>
<dbReference type="InterPro" id="IPR000182">
    <property type="entry name" value="GNAT_dom"/>
</dbReference>
<dbReference type="RefSeq" id="WP_385877410.1">
    <property type="nucleotide sequence ID" value="NZ_JBHLXE010000100.1"/>
</dbReference>
<evidence type="ECO:0000313" key="3">
    <source>
        <dbReference type="Proteomes" id="UP001589758"/>
    </source>
</evidence>
<keyword evidence="2" id="KW-0012">Acyltransferase</keyword>
<dbReference type="SUPFAM" id="SSF55729">
    <property type="entry name" value="Acyl-CoA N-acyltransferases (Nat)"/>
    <property type="match status" value="1"/>
</dbReference>
<dbReference type="Pfam" id="PF13508">
    <property type="entry name" value="Acetyltransf_7"/>
    <property type="match status" value="1"/>
</dbReference>
<feature type="domain" description="N-acetyltransferase" evidence="1">
    <location>
        <begin position="13"/>
        <end position="152"/>
    </location>
</feature>
<evidence type="ECO:0000259" key="1">
    <source>
        <dbReference type="PROSITE" id="PS51186"/>
    </source>
</evidence>
<proteinExistence type="predicted"/>
<keyword evidence="3" id="KW-1185">Reference proteome</keyword>